<dbReference type="GO" id="GO:0031298">
    <property type="term" value="C:replication fork protection complex"/>
    <property type="evidence" value="ECO:0007669"/>
    <property type="project" value="TreeGrafter"/>
</dbReference>
<evidence type="ECO:0000256" key="1">
    <source>
        <dbReference type="ARBA" id="ARBA00008174"/>
    </source>
</evidence>
<feature type="region of interest" description="Disordered" evidence="2">
    <location>
        <begin position="899"/>
        <end position="1021"/>
    </location>
</feature>
<evidence type="ECO:0000256" key="2">
    <source>
        <dbReference type="SAM" id="MobiDB-lite"/>
    </source>
</evidence>
<dbReference type="GO" id="GO:0003700">
    <property type="term" value="F:DNA-binding transcription factor activity"/>
    <property type="evidence" value="ECO:0007669"/>
    <property type="project" value="InterPro"/>
</dbReference>
<evidence type="ECO:0000259" key="4">
    <source>
        <dbReference type="Pfam" id="PF07716"/>
    </source>
</evidence>
<dbReference type="Gene3D" id="1.20.5.170">
    <property type="match status" value="1"/>
</dbReference>
<dbReference type="SUPFAM" id="SSF57959">
    <property type="entry name" value="Leucine zipper domain"/>
    <property type="match status" value="1"/>
</dbReference>
<dbReference type="PANTHER" id="PTHR22940:SF4">
    <property type="entry name" value="PROTEIN TIMELESS HOMOLOG"/>
    <property type="match status" value="1"/>
</dbReference>
<evidence type="ECO:0008006" key="7">
    <source>
        <dbReference type="Google" id="ProtNLM"/>
    </source>
</evidence>
<feature type="compositionally biased region" description="Basic and acidic residues" evidence="2">
    <location>
        <begin position="600"/>
        <end position="613"/>
    </location>
</feature>
<evidence type="ECO:0000259" key="3">
    <source>
        <dbReference type="Pfam" id="PF05029"/>
    </source>
</evidence>
<gene>
    <name evidence="5" type="ORF">CLODIP_2_CD06861</name>
</gene>
<dbReference type="InterPro" id="IPR007725">
    <property type="entry name" value="TIMELESS_C"/>
</dbReference>
<comment type="caution">
    <text evidence="5">The sequence shown here is derived from an EMBL/GenBank/DDBJ whole genome shotgun (WGS) entry which is preliminary data.</text>
</comment>
<feature type="region of interest" description="Disordered" evidence="2">
    <location>
        <begin position="337"/>
        <end position="369"/>
    </location>
</feature>
<dbReference type="GO" id="GO:0003677">
    <property type="term" value="F:DNA binding"/>
    <property type="evidence" value="ECO:0007669"/>
    <property type="project" value="TreeGrafter"/>
</dbReference>
<dbReference type="EMBL" id="CADEPI010000239">
    <property type="protein sequence ID" value="CAB3381613.1"/>
    <property type="molecule type" value="Genomic_DNA"/>
</dbReference>
<feature type="compositionally biased region" description="Basic and acidic residues" evidence="2">
    <location>
        <begin position="31"/>
        <end position="47"/>
    </location>
</feature>
<dbReference type="Pfam" id="PF26019">
    <property type="entry name" value="HTH_TIMELESS"/>
    <property type="match status" value="1"/>
</dbReference>
<name>A0A8S1DKN7_9INSE</name>
<feature type="domain" description="BZIP" evidence="4">
    <location>
        <begin position="999"/>
        <end position="1043"/>
    </location>
</feature>
<comment type="similarity">
    <text evidence="1">Belongs to the timeless family.</text>
</comment>
<dbReference type="GO" id="GO:0009649">
    <property type="term" value="P:entrainment of circadian clock"/>
    <property type="evidence" value="ECO:0007669"/>
    <property type="project" value="TreeGrafter"/>
</dbReference>
<evidence type="ECO:0000313" key="6">
    <source>
        <dbReference type="Proteomes" id="UP000494165"/>
    </source>
</evidence>
<dbReference type="AlphaFoldDB" id="A0A8S1DKN7"/>
<feature type="domain" description="Timeless C-terminal" evidence="3">
    <location>
        <begin position="383"/>
        <end position="467"/>
    </location>
</feature>
<dbReference type="OrthoDB" id="310853at2759"/>
<dbReference type="PANTHER" id="PTHR22940">
    <property type="entry name" value="TIMEOUT/TIMELESS-2"/>
    <property type="match status" value="1"/>
</dbReference>
<dbReference type="GO" id="GO:0043111">
    <property type="term" value="P:replication fork arrest"/>
    <property type="evidence" value="ECO:0007669"/>
    <property type="project" value="TreeGrafter"/>
</dbReference>
<keyword evidence="6" id="KW-1185">Reference proteome</keyword>
<protein>
    <recommendedName>
        <fullName evidence="7">BZIP domain-containing protein</fullName>
    </recommendedName>
</protein>
<feature type="region of interest" description="Disordered" evidence="2">
    <location>
        <begin position="17"/>
        <end position="52"/>
    </location>
</feature>
<organism evidence="5 6">
    <name type="scientific">Cloeon dipterum</name>
    <dbReference type="NCBI Taxonomy" id="197152"/>
    <lineage>
        <taxon>Eukaryota</taxon>
        <taxon>Metazoa</taxon>
        <taxon>Ecdysozoa</taxon>
        <taxon>Arthropoda</taxon>
        <taxon>Hexapoda</taxon>
        <taxon>Insecta</taxon>
        <taxon>Pterygota</taxon>
        <taxon>Palaeoptera</taxon>
        <taxon>Ephemeroptera</taxon>
        <taxon>Pisciforma</taxon>
        <taxon>Baetidae</taxon>
        <taxon>Cloeon</taxon>
    </lineage>
</organism>
<dbReference type="Pfam" id="PF05029">
    <property type="entry name" value="TIMELESS_C"/>
    <property type="match status" value="1"/>
</dbReference>
<feature type="compositionally biased region" description="Acidic residues" evidence="2">
    <location>
        <begin position="350"/>
        <end position="363"/>
    </location>
</feature>
<feature type="compositionally biased region" description="Polar residues" evidence="2">
    <location>
        <begin position="589"/>
        <end position="598"/>
    </location>
</feature>
<dbReference type="InterPro" id="IPR004827">
    <property type="entry name" value="bZIP"/>
</dbReference>
<feature type="compositionally biased region" description="Polar residues" evidence="2">
    <location>
        <begin position="928"/>
        <end position="954"/>
    </location>
</feature>
<sequence>MDIGRIKSQIAAQVPYNPKYTVAPSGEEQSEERAHDASESEGERGAGSDDEEQDAAGAFAEIHEQNFNFEDFINRFAHPRVVAACSLMLRGFDKSGVRQLQVHAAIKLLHRICFDCKKPAMAFQASLFRTFQRAIKAQAKGGPIGANAKELADFAKYIMQQFAKVSRTNPHIFLELLFWKTSRDAHDIVDGYGSYESSKTMNKNAWTEQQEDEVQRLATEFTAKMQEEQSRIDESALVDQVWENLIDPRSHSRIAVYKKMKELGLITGNKSVSGRVSKWTDEDVEELTRLYNLFKNDYNPVQSIADGLVNKRSKQTIRKKLIEIGLATKEALACKKGKRRAGLQGRESDGSEEEEDSSDEEEANQSRATQKFVYNKTAAIESVKTVMEKGMSSAVRWLMMSVNETIQDRTEDDDDEASPLIPMLEEDCDAMEDETFLLMLRKIGMAAPVEGQETNWRIPSELSVADLEERSQILAHALDGRLDSLLPPRDATPEPEPEPKTSQRRNRAMLESDDDSDAESTALVRKETSSANKRKRIDSSSDDDEEMMHKLFHSSTPAASEKAQAGKKKSRIMAIDSSDDEGHPEEPQTEQATSQGSRTEVAENEARETSDNERDSDDEPHLQIFLNSGSENDSPKKKRVHMEKFFTAKVGFKPKNGSSFGAQAQLLPIIPAVNKHGVNLASERCPVPSQDVRTTLGERPIFTNTTPYMAVMPQQSEVPTYGPHHGYAAPQGQARGLPRLNVTLPPQQANRDELNTPVIESENLFNQEDMVATPLEEYSTGLCFNTSEGINSQDLFESLSSFQPVSLQYQDPLLSSSVTSSQNSQPDQMSLNLRLTITNNPQVDTTTPLDCVQTPEIFDVLDNKTIQAFNLLDYVMADEPEPMEEDPLAVRLSDPRVARHAQSFQTPKPEHRPSPQSSPGMLVMNAPSPDSTSPASVQCLDSSPGSNLNGSSDYGSDLSYKHPGNRGRARAGPSKRSMMEDEGSSIPSSANELKLLENRSRNNAASRKSRMNKRSKDDENAHRLALLEAKHRELTAKATSLENIRNGLRARALAKFKGK</sequence>
<feature type="region of interest" description="Disordered" evidence="2">
    <location>
        <begin position="480"/>
        <end position="637"/>
    </location>
</feature>
<dbReference type="InterPro" id="IPR044998">
    <property type="entry name" value="Timeless"/>
</dbReference>
<accession>A0A8S1DKN7</accession>
<evidence type="ECO:0000313" key="5">
    <source>
        <dbReference type="EMBL" id="CAB3381613.1"/>
    </source>
</evidence>
<dbReference type="InterPro" id="IPR046347">
    <property type="entry name" value="bZIP_sf"/>
</dbReference>
<dbReference type="GO" id="GO:0006281">
    <property type="term" value="P:DNA repair"/>
    <property type="evidence" value="ECO:0007669"/>
    <property type="project" value="TreeGrafter"/>
</dbReference>
<dbReference type="Proteomes" id="UP000494165">
    <property type="component" value="Unassembled WGS sequence"/>
</dbReference>
<proteinExistence type="inferred from homology"/>
<dbReference type="GO" id="GO:0000076">
    <property type="term" value="P:DNA replication checkpoint signaling"/>
    <property type="evidence" value="ECO:0007669"/>
    <property type="project" value="TreeGrafter"/>
</dbReference>
<reference evidence="5 6" key="1">
    <citation type="submission" date="2020-04" db="EMBL/GenBank/DDBJ databases">
        <authorList>
            <person name="Alioto T."/>
            <person name="Alioto T."/>
            <person name="Gomez Garrido J."/>
        </authorList>
    </citation>
    <scope>NUCLEOTIDE SEQUENCE [LARGE SCALE GENOMIC DNA]</scope>
</reference>
<dbReference type="Pfam" id="PF07716">
    <property type="entry name" value="bZIP_2"/>
    <property type="match status" value="1"/>
</dbReference>